<keyword evidence="6 17" id="KW-0812">Transmembrane</keyword>
<evidence type="ECO:0000259" key="19">
    <source>
        <dbReference type="PROSITE" id="PS00498"/>
    </source>
</evidence>
<evidence type="ECO:0000313" key="20">
    <source>
        <dbReference type="EMBL" id="UQC80380.1"/>
    </source>
</evidence>
<dbReference type="Gene3D" id="2.60.310.20">
    <property type="match status" value="1"/>
</dbReference>
<comment type="similarity">
    <text evidence="3">Belongs to the SURF4 family.</text>
</comment>
<comment type="subcellular location">
    <subcellularLocation>
        <location evidence="2">Membrane</location>
        <topology evidence="2">Multi-pass membrane protein</topology>
    </subcellularLocation>
</comment>
<evidence type="ECO:0000256" key="2">
    <source>
        <dbReference type="ARBA" id="ARBA00004141"/>
    </source>
</evidence>
<accession>A0A9Q8SNX3</accession>
<keyword evidence="10" id="KW-0186">Copper</keyword>
<dbReference type="Gene3D" id="1.10.1280.10">
    <property type="entry name" value="Di-copper center containing domain from catechol oxidase"/>
    <property type="match status" value="1"/>
</dbReference>
<dbReference type="PANTHER" id="PTHR11474:SF76">
    <property type="entry name" value="SHKT DOMAIN-CONTAINING PROTEIN"/>
    <property type="match status" value="1"/>
</dbReference>
<dbReference type="SUPFAM" id="SSF53335">
    <property type="entry name" value="S-adenosyl-L-methionine-dependent methyltransferases"/>
    <property type="match status" value="1"/>
</dbReference>
<dbReference type="Pfam" id="PF13489">
    <property type="entry name" value="Methyltransf_23"/>
    <property type="match status" value="1"/>
</dbReference>
<dbReference type="InterPro" id="IPR029063">
    <property type="entry name" value="SAM-dependent_MTases_sf"/>
</dbReference>
<feature type="transmembrane region" description="Helical" evidence="17">
    <location>
        <begin position="1516"/>
        <end position="1535"/>
    </location>
</feature>
<dbReference type="Gene3D" id="3.40.50.150">
    <property type="entry name" value="Vaccinia Virus protein VP39"/>
    <property type="match status" value="1"/>
</dbReference>
<feature type="transmembrane region" description="Helical" evidence="17">
    <location>
        <begin position="1489"/>
        <end position="1509"/>
    </location>
</feature>
<evidence type="ECO:0000256" key="8">
    <source>
        <dbReference type="ARBA" id="ARBA00022989"/>
    </source>
</evidence>
<dbReference type="RefSeq" id="XP_049142011.1">
    <property type="nucleotide sequence ID" value="XM_049284868.1"/>
</dbReference>
<dbReference type="GO" id="GO:0016020">
    <property type="term" value="C:membrane"/>
    <property type="evidence" value="ECO:0007669"/>
    <property type="project" value="UniProtKB-SubCell"/>
</dbReference>
<feature type="transmembrane region" description="Helical" evidence="17">
    <location>
        <begin position="1746"/>
        <end position="1765"/>
    </location>
</feature>
<dbReference type="GeneID" id="73339878"/>
<proteinExistence type="inferred from homology"/>
<reference evidence="20" key="1">
    <citation type="journal article" date="2021" name="Mol. Plant Microbe Interact.">
        <title>Complete Genome Sequence of the Plant-Pathogenic Fungus Colletotrichum lupini.</title>
        <authorList>
            <person name="Baroncelli R."/>
            <person name="Pensec F."/>
            <person name="Da Lio D."/>
            <person name="Boufleur T."/>
            <person name="Vicente I."/>
            <person name="Sarrocco S."/>
            <person name="Picot A."/>
            <person name="Baraldi E."/>
            <person name="Sukno S."/>
            <person name="Thon M."/>
            <person name="Le Floch G."/>
        </authorList>
    </citation>
    <scope>NUCLEOTIDE SEQUENCE</scope>
    <source>
        <strain evidence="20">IMI 504893</strain>
    </source>
</reference>
<protein>
    <recommendedName>
        <fullName evidence="5">tyrosinase</fullName>
        <ecNumber evidence="5">1.14.18.1</ecNumber>
    </recommendedName>
</protein>
<feature type="compositionally biased region" description="Low complexity" evidence="16">
    <location>
        <begin position="1407"/>
        <end position="1422"/>
    </location>
</feature>
<organism evidence="20 21">
    <name type="scientific">Colletotrichum lupini</name>
    <dbReference type="NCBI Taxonomy" id="145971"/>
    <lineage>
        <taxon>Eukaryota</taxon>
        <taxon>Fungi</taxon>
        <taxon>Dikarya</taxon>
        <taxon>Ascomycota</taxon>
        <taxon>Pezizomycotina</taxon>
        <taxon>Sordariomycetes</taxon>
        <taxon>Hypocreomycetidae</taxon>
        <taxon>Glomerellales</taxon>
        <taxon>Glomerellaceae</taxon>
        <taxon>Colletotrichum</taxon>
        <taxon>Colletotrichum acutatum species complex</taxon>
    </lineage>
</organism>
<evidence type="ECO:0000256" key="16">
    <source>
        <dbReference type="SAM" id="MobiDB-lite"/>
    </source>
</evidence>
<evidence type="ECO:0000256" key="14">
    <source>
        <dbReference type="ARBA" id="ARBA00048233"/>
    </source>
</evidence>
<dbReference type="PANTHER" id="PTHR11474">
    <property type="entry name" value="TYROSINASE FAMILY MEMBER"/>
    <property type="match status" value="1"/>
</dbReference>
<keyword evidence="13 17" id="KW-0472">Membrane</keyword>
<keyword evidence="11" id="KW-0503">Monooxygenase</keyword>
<feature type="transmembrane region" description="Helical" evidence="17">
    <location>
        <begin position="1662"/>
        <end position="1682"/>
    </location>
</feature>
<evidence type="ECO:0000259" key="18">
    <source>
        <dbReference type="PROSITE" id="PS00497"/>
    </source>
</evidence>
<feature type="region of interest" description="Disordered" evidence="16">
    <location>
        <begin position="722"/>
        <end position="750"/>
    </location>
</feature>
<keyword evidence="9" id="KW-0560">Oxidoreductase</keyword>
<dbReference type="InterPro" id="IPR041640">
    <property type="entry name" value="Tyrosinase_C"/>
</dbReference>
<keyword evidence="8 17" id="KW-1133">Transmembrane helix</keyword>
<dbReference type="InterPro" id="IPR050316">
    <property type="entry name" value="Tyrosinase/Hemocyanin"/>
</dbReference>
<evidence type="ECO:0000256" key="9">
    <source>
        <dbReference type="ARBA" id="ARBA00023002"/>
    </source>
</evidence>
<comment type="similarity">
    <text evidence="4">Belongs to the tyrosinase family.</text>
</comment>
<evidence type="ECO:0000256" key="3">
    <source>
        <dbReference type="ARBA" id="ARBA00006945"/>
    </source>
</evidence>
<dbReference type="Proteomes" id="UP000830671">
    <property type="component" value="Chromosome 3"/>
</dbReference>
<feature type="transmembrane region" description="Helical" evidence="17">
    <location>
        <begin position="1580"/>
        <end position="1598"/>
    </location>
</feature>
<feature type="compositionally biased region" description="Low complexity" evidence="16">
    <location>
        <begin position="725"/>
        <end position="743"/>
    </location>
</feature>
<evidence type="ECO:0000256" key="5">
    <source>
        <dbReference type="ARBA" id="ARBA00011906"/>
    </source>
</evidence>
<dbReference type="KEGG" id="clup:CLUP02_05863"/>
<dbReference type="GO" id="GO:0004503">
    <property type="term" value="F:tyrosinase activity"/>
    <property type="evidence" value="ECO:0007669"/>
    <property type="project" value="UniProtKB-EC"/>
</dbReference>
<evidence type="ECO:0000256" key="11">
    <source>
        <dbReference type="ARBA" id="ARBA00023033"/>
    </source>
</evidence>
<dbReference type="GO" id="GO:0046872">
    <property type="term" value="F:metal ion binding"/>
    <property type="evidence" value="ECO:0007669"/>
    <property type="project" value="UniProtKB-KW"/>
</dbReference>
<dbReference type="GO" id="GO:0042438">
    <property type="term" value="P:melanin biosynthetic process"/>
    <property type="evidence" value="ECO:0007669"/>
    <property type="project" value="UniProtKB-KW"/>
</dbReference>
<evidence type="ECO:0000256" key="13">
    <source>
        <dbReference type="ARBA" id="ARBA00023136"/>
    </source>
</evidence>
<dbReference type="InterPro" id="IPR002227">
    <property type="entry name" value="Tyrosinase_Cu-bd"/>
</dbReference>
<dbReference type="PRINTS" id="PR00092">
    <property type="entry name" value="TYROSINASE"/>
</dbReference>
<sequence length="1873" mass="209589">MASGTYPIKGLPVPTGGPIPQREEITAWRNNTENAIKVSLFIQAMNIFQAMDPDDKLSYYQVAGIHGLPAQSWDTDPAPDPNQKIPINGTPEFYCPHGSLIFPTWHRAYLALFEQLLSGIMQEQILPTIADKVVREVWALEAQRWRMPYWDWAAPQEYIQSCGVPEIVSQPNVNIISPGGALQSVPNPLYKFSTSVISKFKGTTPVMGNSMAFGKWAILNDDAFSECSGTSRYGITNQKTPTPKEALGVENNSSVANALETPQWVKMEGSRLDPDMKGSLQDQVHRLLTPGYFANYATFATTEYADNDLNPPPATGWSSLEFLHNCIHVWTGGADLSPGMGHMSDLTVAAFDPIFWLHHCNVDRQLAIFQKLNPEHWFDGGSPTKDETADGPLHPFHSDTNATLVTSNVVKDITSYGYTYDNLNVPVDDLKKAINEKYGGLRKHLNKNPNLEGRTNDYLINVQYDRFALNGKSYAVHFFLKGDIPSEPSKYRGSPSHIGSIHTFSTNYWTAGNRNGVDCQNCQSQQKRGVKAKAQIPITLELLFRAVSSDDLWSDLRNLESNHVQQYLEQHLKWVVVAVPGEVVQTENLPGLKVVVHAGKGHHPEDTTQPSKFHSYRPMARLGHAGRRRSGSVEIHYTVRRAERLRGLSFRETWLPTPGGEMVFFINIYYNKQTVSLPWCLHTLDTKPTWFVSSSERIGRAVQGQGLESWSRALRQWHPGIVVMPSPRRSPASSSPAQPQSPQDHTENEAVLAAEEAADDATSDYGGTASSTTSVSASILDYRKENGRTYHRYKDGKYSYPNDERENDRLDLQHNLWLLTFDNRLGTAPPNDPDFPVNRVLDVGTGTGLWAIEFGDEHPEAEVLGIDLSAAQPEFVPPNVKFEIDDIEEPWTFSRPFDYIHSRLMTSSLADWKKYLQNCYDNLAPGGYLELNEMDLIPTSDDGTLTDDLAFTKSLRLLGEAMGKLGRPYQDIPELKDMMVEIGFRDVVLERYKWPTNSWPRHHKYKELGVWQNENLTAGMEGFIMAPFTRIHGWSREAVLVFLVDVRKDINDRNIHAYFSVFGRICANGTHPSEVGELFGWFPVPFSPPCSQNISFRVSNINKYTDTGMEMKRAIAFREKPPTSKGRLQVRQGMACQSVPCLRALRSVLCLVQYQDMKPPLTLCRKLRRVEAGATQVLREKREKKDLGVRAEFRDKASTACGYVPRTVNSWAGTLKLEGAGEHGKYPCTEERCRYIPATYPHRGRLERTHCTKSEVIHAIQASLPSGFSISFPSTLKSRSPSFSTHQTKDPPQLTALPRQLFSQERQRSTFVNPFLYLSVFLLRRKPSHPQLPLPKRQGQGQPSDLNCANSVIFDDHNDDSKEIESPDRTAGLHVYLSHDLTPSVDLPLPTMAQQRGPSYGLGAGGPSASFGGPSGDSSESSPLDMIRQQTSKIEDMLDTLSEPIKPYLPAIGRFLIVVTFLEDALRIITQWSDQLLYLHDYRHIPSGITHLFLIVNVLAMVACSTLVIIRKYSDYAVAGLMGVVVTQALGYGLIFDLNFFLRNLSVIGGLLMVLSDSWVRKTKAFAGLPQLDEKDRKMYFQLAGRVLLIFLFVGFVFSGSWSVWRIITSLVGFVACVMVVVGFKAKFSATLLVLILSIFNILVNNFWTLHEHHPHKDFAKYDFFQILSIVGGLLLLVNAGPGQFSIDEKKKTEDDQYHLVAFLALRTAFKRLATLFPHCSCIFWALGQRDPIAAYMMGRHRKDSIFIQVSASAFTSCLLLNVLLKVCQIVYQLKLENLRPPSSGTKAKKGAGIGYSVEVTCIKGSSTTPLGTRMQDVEGLASYVPVAYLVPFQLSSFVFHDHPNPCLSSLGLDGLDHAVGYLDTVPSLKKAV</sequence>
<evidence type="ECO:0000256" key="7">
    <source>
        <dbReference type="ARBA" id="ARBA00022723"/>
    </source>
</evidence>
<evidence type="ECO:0000256" key="10">
    <source>
        <dbReference type="ARBA" id="ARBA00023008"/>
    </source>
</evidence>
<name>A0A9Q8SNX3_9PEZI</name>
<feature type="transmembrane region" description="Helical" evidence="17">
    <location>
        <begin position="1541"/>
        <end position="1560"/>
    </location>
</feature>
<dbReference type="CDD" id="cd02440">
    <property type="entry name" value="AdoMet_MTases"/>
    <property type="match status" value="1"/>
</dbReference>
<feature type="domain" description="Tyrosinase copper-binding" evidence="18">
    <location>
        <begin position="97"/>
        <end position="114"/>
    </location>
</feature>
<evidence type="ECO:0000256" key="15">
    <source>
        <dbReference type="ARBA" id="ARBA00048881"/>
    </source>
</evidence>
<keyword evidence="7" id="KW-0479">Metal-binding</keyword>
<dbReference type="InterPro" id="IPR002995">
    <property type="entry name" value="Surf4"/>
</dbReference>
<dbReference type="SUPFAM" id="SSF48056">
    <property type="entry name" value="Di-copper centre-containing domain"/>
    <property type="match status" value="1"/>
</dbReference>
<dbReference type="EMBL" id="CP019475">
    <property type="protein sequence ID" value="UQC80380.1"/>
    <property type="molecule type" value="Genomic_DNA"/>
</dbReference>
<evidence type="ECO:0000256" key="17">
    <source>
        <dbReference type="SAM" id="Phobius"/>
    </source>
</evidence>
<dbReference type="Pfam" id="PF18132">
    <property type="entry name" value="Tyrosinase_C"/>
    <property type="match status" value="1"/>
</dbReference>
<evidence type="ECO:0000256" key="6">
    <source>
        <dbReference type="ARBA" id="ARBA00022692"/>
    </source>
</evidence>
<dbReference type="PROSITE" id="PS00497">
    <property type="entry name" value="TYROSINASE_1"/>
    <property type="match status" value="1"/>
</dbReference>
<feature type="transmembrane region" description="Helical" evidence="17">
    <location>
        <begin position="1604"/>
        <end position="1624"/>
    </location>
</feature>
<keyword evidence="21" id="KW-1185">Reference proteome</keyword>
<feature type="region of interest" description="Disordered" evidence="16">
    <location>
        <begin position="1392"/>
        <end position="1423"/>
    </location>
</feature>
<gene>
    <name evidence="20" type="ORF">CLUP02_05863</name>
</gene>
<evidence type="ECO:0000256" key="4">
    <source>
        <dbReference type="ARBA" id="ARBA00009928"/>
    </source>
</evidence>
<keyword evidence="12" id="KW-0470">Melanin biosynthesis</keyword>
<dbReference type="Pfam" id="PF00264">
    <property type="entry name" value="Tyrosinase"/>
    <property type="match status" value="1"/>
</dbReference>
<dbReference type="EC" id="1.14.18.1" evidence="5"/>
<evidence type="ECO:0000256" key="12">
    <source>
        <dbReference type="ARBA" id="ARBA00023101"/>
    </source>
</evidence>
<evidence type="ECO:0000256" key="1">
    <source>
        <dbReference type="ARBA" id="ARBA00001973"/>
    </source>
</evidence>
<comment type="catalytic activity">
    <reaction evidence="15">
        <text>L-tyrosine + O2 = L-dopaquinone + H2O</text>
        <dbReference type="Rhea" id="RHEA:18117"/>
        <dbReference type="ChEBI" id="CHEBI:15377"/>
        <dbReference type="ChEBI" id="CHEBI:15379"/>
        <dbReference type="ChEBI" id="CHEBI:57924"/>
        <dbReference type="ChEBI" id="CHEBI:58315"/>
        <dbReference type="EC" id="1.14.18.1"/>
    </reaction>
</comment>
<dbReference type="PROSITE" id="PS00498">
    <property type="entry name" value="TYROSINASE_2"/>
    <property type="match status" value="1"/>
</dbReference>
<dbReference type="Pfam" id="PF02077">
    <property type="entry name" value="SURF4"/>
    <property type="match status" value="1"/>
</dbReference>
<comment type="cofactor">
    <cofactor evidence="1">
        <name>Cu(2+)</name>
        <dbReference type="ChEBI" id="CHEBI:29036"/>
    </cofactor>
</comment>
<dbReference type="PROSITE" id="PS01339">
    <property type="entry name" value="SURF4"/>
    <property type="match status" value="1"/>
</dbReference>
<feature type="domain" description="Tyrosinase copper-binding" evidence="19">
    <location>
        <begin position="352"/>
        <end position="363"/>
    </location>
</feature>
<dbReference type="InterPro" id="IPR008922">
    <property type="entry name" value="Di-copper_centre_dom_sf"/>
</dbReference>
<evidence type="ECO:0000313" key="21">
    <source>
        <dbReference type="Proteomes" id="UP000830671"/>
    </source>
</evidence>
<feature type="transmembrane region" description="Helical" evidence="17">
    <location>
        <begin position="1631"/>
        <end position="1650"/>
    </location>
</feature>
<comment type="catalytic activity">
    <reaction evidence="14">
        <text>2 L-dopa + O2 = 2 L-dopaquinone + 2 H2O</text>
        <dbReference type="Rhea" id="RHEA:34287"/>
        <dbReference type="ChEBI" id="CHEBI:15377"/>
        <dbReference type="ChEBI" id="CHEBI:15379"/>
        <dbReference type="ChEBI" id="CHEBI:57504"/>
        <dbReference type="ChEBI" id="CHEBI:57924"/>
        <dbReference type="EC" id="1.14.18.1"/>
    </reaction>
</comment>